<dbReference type="PANTHER" id="PTHR19134:SF562">
    <property type="entry name" value="PROTEIN-TYROSINE-PHOSPHATASE"/>
    <property type="match status" value="1"/>
</dbReference>
<proteinExistence type="inferred from homology"/>
<evidence type="ECO:0000313" key="9">
    <source>
        <dbReference type="RefSeq" id="XP_022111476.1"/>
    </source>
</evidence>
<accession>A0A8B8A677</accession>
<feature type="transmembrane region" description="Helical" evidence="6">
    <location>
        <begin position="297"/>
        <end position="316"/>
    </location>
</feature>
<dbReference type="KEGG" id="aplc:110990690"/>
<dbReference type="Pfam" id="PF00102">
    <property type="entry name" value="Y_phosphatase"/>
    <property type="match status" value="1"/>
</dbReference>
<dbReference type="GeneID" id="110990690"/>
<evidence type="ECO:0000256" key="4">
    <source>
        <dbReference type="ARBA" id="ARBA00022912"/>
    </source>
</evidence>
<dbReference type="Proteomes" id="UP000694845">
    <property type="component" value="Unplaced"/>
</dbReference>
<keyword evidence="4" id="KW-0904">Protein phosphatase</keyword>
<dbReference type="SUPFAM" id="SSF52799">
    <property type="entry name" value="(Phosphotyrosine protein) phosphatases II"/>
    <property type="match status" value="1"/>
</dbReference>
<feature type="domain" description="Tyrosine-protein phosphatase" evidence="7">
    <location>
        <begin position="64"/>
        <end position="277"/>
    </location>
</feature>
<evidence type="ECO:0000256" key="2">
    <source>
        <dbReference type="ARBA" id="ARBA00013064"/>
    </source>
</evidence>
<dbReference type="AlphaFoldDB" id="A0A8B8A677"/>
<gene>
    <name evidence="9" type="primary">LOC110990690</name>
</gene>
<dbReference type="EC" id="3.1.3.48" evidence="2"/>
<protein>
    <recommendedName>
        <fullName evidence="2">protein-tyrosine-phosphatase</fullName>
        <ecNumber evidence="2">3.1.3.48</ecNumber>
    </recommendedName>
</protein>
<dbReference type="InterPro" id="IPR000242">
    <property type="entry name" value="PTP_cat"/>
</dbReference>
<evidence type="ECO:0000256" key="3">
    <source>
        <dbReference type="ARBA" id="ARBA00022801"/>
    </source>
</evidence>
<keyword evidence="6" id="KW-0812">Transmembrane</keyword>
<keyword evidence="6" id="KW-1133">Transmembrane helix</keyword>
<dbReference type="OrthoDB" id="8609993at2759"/>
<feature type="region of interest" description="Disordered" evidence="5">
    <location>
        <begin position="1"/>
        <end position="27"/>
    </location>
</feature>
<dbReference type="Gene3D" id="3.90.190.10">
    <property type="entry name" value="Protein tyrosine phosphatase superfamily"/>
    <property type="match status" value="1"/>
</dbReference>
<organism evidence="8 9">
    <name type="scientific">Acanthaster planci</name>
    <name type="common">Crown-of-thorns starfish</name>
    <dbReference type="NCBI Taxonomy" id="133434"/>
    <lineage>
        <taxon>Eukaryota</taxon>
        <taxon>Metazoa</taxon>
        <taxon>Echinodermata</taxon>
        <taxon>Eleutherozoa</taxon>
        <taxon>Asterozoa</taxon>
        <taxon>Asteroidea</taxon>
        <taxon>Valvatacea</taxon>
        <taxon>Valvatida</taxon>
        <taxon>Acanthasteridae</taxon>
        <taxon>Acanthaster</taxon>
    </lineage>
</organism>
<evidence type="ECO:0000313" key="8">
    <source>
        <dbReference type="Proteomes" id="UP000694845"/>
    </source>
</evidence>
<evidence type="ECO:0000256" key="5">
    <source>
        <dbReference type="SAM" id="MobiDB-lite"/>
    </source>
</evidence>
<dbReference type="SMART" id="SM00194">
    <property type="entry name" value="PTPc"/>
    <property type="match status" value="1"/>
</dbReference>
<keyword evidence="3" id="KW-0378">Hydrolase</keyword>
<evidence type="ECO:0000256" key="1">
    <source>
        <dbReference type="ARBA" id="ARBA00009580"/>
    </source>
</evidence>
<dbReference type="PRINTS" id="PR00700">
    <property type="entry name" value="PRTYPHPHTASE"/>
</dbReference>
<dbReference type="RefSeq" id="XP_022111476.1">
    <property type="nucleotide sequence ID" value="XM_022255784.1"/>
</dbReference>
<keyword evidence="6" id="KW-0472">Membrane</keyword>
<evidence type="ECO:0000259" key="7">
    <source>
        <dbReference type="PROSITE" id="PS50055"/>
    </source>
</evidence>
<dbReference type="InterPro" id="IPR029021">
    <property type="entry name" value="Prot-tyrosine_phosphatase-like"/>
</dbReference>
<dbReference type="GO" id="GO:0008045">
    <property type="term" value="P:motor neuron axon guidance"/>
    <property type="evidence" value="ECO:0007669"/>
    <property type="project" value="TreeGrafter"/>
</dbReference>
<dbReference type="PROSITE" id="PS50055">
    <property type="entry name" value="TYR_PHOSPHATASE_PTP"/>
    <property type="match status" value="1"/>
</dbReference>
<keyword evidence="8" id="KW-1185">Reference proteome</keyword>
<evidence type="ECO:0000256" key="6">
    <source>
        <dbReference type="SAM" id="Phobius"/>
    </source>
</evidence>
<reference evidence="9" key="1">
    <citation type="submission" date="2025-08" db="UniProtKB">
        <authorList>
            <consortium name="RefSeq"/>
        </authorList>
    </citation>
    <scope>IDENTIFICATION</scope>
</reference>
<dbReference type="GO" id="GO:0004725">
    <property type="term" value="F:protein tyrosine phosphatase activity"/>
    <property type="evidence" value="ECO:0007669"/>
    <property type="project" value="UniProtKB-EC"/>
</dbReference>
<sequence length="334" mass="37959">MSAQSCLRVGSPKPKPRRLHPQPPAERDTNEQLILKLLSQLSSVAVDELAEYICKKEQAGQNGFPADFKTLPDGRPCPATVAKKPQNKTKNFSAEIIAYDHSRVVLEALKNDPHSDYINACYIDGILEKDKYIATQGPTSSTVGDFWRMVWQLKVDKIIMLTNLTEGGEVKCHQYWPDTGFATYLNIAVNVIKEDVFPDYKVRDFQIAQVFSEDKNRVVKQFHFTAWPDLQPPEDPSNLLHFVRKVNAKRNNGGTIVHCSRKANIHSSTSISKGHGEKVSPVNSLSQEGVIYSMYDLYLLYSTYAFQFLGSIMCKLKLVRMRQLRLYVRMLVRT</sequence>
<dbReference type="PANTHER" id="PTHR19134">
    <property type="entry name" value="RECEPTOR-TYPE TYROSINE-PROTEIN PHOSPHATASE"/>
    <property type="match status" value="1"/>
</dbReference>
<name>A0A8B8A677_ACAPL</name>
<comment type="similarity">
    <text evidence="1">Belongs to the protein-tyrosine phosphatase family.</text>
</comment>
<dbReference type="InterPro" id="IPR050348">
    <property type="entry name" value="Protein-Tyr_Phosphatase"/>
</dbReference>